<evidence type="ECO:0000256" key="3">
    <source>
        <dbReference type="ARBA" id="ARBA00023163"/>
    </source>
</evidence>
<dbReference type="Proteomes" id="UP000028875">
    <property type="component" value="Unassembled WGS sequence"/>
</dbReference>
<accession>A0A024QHK2</accession>
<comment type="caution">
    <text evidence="5">The sequence shown here is derived from an EMBL/GenBank/DDBJ whole genome shotgun (WGS) entry which is preliminary data.</text>
</comment>
<sequence length="231" mass="25887">MDFSPVKKQRVYREIVRQLRKKIEEGEIALGEQLPSERNLAESLSVSRSSVKEAFSVLESVGVVEIKQGSGVYLRNNNHNDVIAKINAIIHGVSVDIVELMEFRLALERDTAYYAAIRGNREEISNIASAYRNLEMAAEQNENGAEEDLAFHMAIARAAGNSIVERVMYMLSSEVREGLKESRESTLHVPARSSMVLKEHKAIYDAIKNGSANIAREAMAVHLEGVRKRYL</sequence>
<dbReference type="Pfam" id="PF00392">
    <property type="entry name" value="GntR"/>
    <property type="match status" value="1"/>
</dbReference>
<dbReference type="RefSeq" id="WP_021290720.1">
    <property type="nucleotide sequence ID" value="NZ_BNER01000005.1"/>
</dbReference>
<proteinExistence type="predicted"/>
<dbReference type="InterPro" id="IPR036388">
    <property type="entry name" value="WH-like_DNA-bd_sf"/>
</dbReference>
<keyword evidence="2" id="KW-0238">DNA-binding</keyword>
<dbReference type="PANTHER" id="PTHR43537:SF5">
    <property type="entry name" value="UXU OPERON TRANSCRIPTIONAL REGULATOR"/>
    <property type="match status" value="1"/>
</dbReference>
<dbReference type="SMART" id="SM00345">
    <property type="entry name" value="HTH_GNTR"/>
    <property type="match status" value="1"/>
</dbReference>
<dbReference type="PROSITE" id="PS50949">
    <property type="entry name" value="HTH_GNTR"/>
    <property type="match status" value="1"/>
</dbReference>
<dbReference type="InterPro" id="IPR036390">
    <property type="entry name" value="WH_DNA-bd_sf"/>
</dbReference>
<dbReference type="CDD" id="cd07377">
    <property type="entry name" value="WHTH_GntR"/>
    <property type="match status" value="1"/>
</dbReference>
<dbReference type="GO" id="GO:0003700">
    <property type="term" value="F:DNA-binding transcription factor activity"/>
    <property type="evidence" value="ECO:0007669"/>
    <property type="project" value="InterPro"/>
</dbReference>
<evidence type="ECO:0000313" key="6">
    <source>
        <dbReference type="Proteomes" id="UP000028875"/>
    </source>
</evidence>
<dbReference type="SUPFAM" id="SSF46785">
    <property type="entry name" value="Winged helix' DNA-binding domain"/>
    <property type="match status" value="1"/>
</dbReference>
<dbReference type="InterPro" id="IPR000524">
    <property type="entry name" value="Tscrpt_reg_HTH_GntR"/>
</dbReference>
<dbReference type="STRING" id="1462526.BN990_04338"/>
<organism evidence="5 6">
    <name type="scientific">Virgibacillus massiliensis</name>
    <dbReference type="NCBI Taxonomy" id="1462526"/>
    <lineage>
        <taxon>Bacteria</taxon>
        <taxon>Bacillati</taxon>
        <taxon>Bacillota</taxon>
        <taxon>Bacilli</taxon>
        <taxon>Bacillales</taxon>
        <taxon>Bacillaceae</taxon>
        <taxon>Virgibacillus</taxon>
    </lineage>
</organism>
<dbReference type="AlphaFoldDB" id="A0A024QHK2"/>
<dbReference type="eggNOG" id="COG2186">
    <property type="taxonomic scope" value="Bacteria"/>
</dbReference>
<dbReference type="OrthoDB" id="369138at2"/>
<dbReference type="Pfam" id="PF07729">
    <property type="entry name" value="FCD"/>
    <property type="match status" value="1"/>
</dbReference>
<gene>
    <name evidence="5" type="primary">lutR_7</name>
    <name evidence="5" type="ORF">BN990_04338</name>
</gene>
<evidence type="ECO:0000259" key="4">
    <source>
        <dbReference type="PROSITE" id="PS50949"/>
    </source>
</evidence>
<dbReference type="InterPro" id="IPR011711">
    <property type="entry name" value="GntR_C"/>
</dbReference>
<protein>
    <submittedName>
        <fullName evidence="5">L-lactate utilization operon repressor</fullName>
    </submittedName>
</protein>
<keyword evidence="1" id="KW-0805">Transcription regulation</keyword>
<dbReference type="EMBL" id="CCDP010000004">
    <property type="protein sequence ID" value="CDQ41959.1"/>
    <property type="molecule type" value="Genomic_DNA"/>
</dbReference>
<evidence type="ECO:0000313" key="5">
    <source>
        <dbReference type="EMBL" id="CDQ41959.1"/>
    </source>
</evidence>
<keyword evidence="3" id="KW-0804">Transcription</keyword>
<reference evidence="6" key="2">
    <citation type="submission" date="2014-05" db="EMBL/GenBank/DDBJ databases">
        <title>Draft genome sequence of Virgibacillus massiliensis Vm-5.</title>
        <authorList>
            <person name="Khelaifia S."/>
            <person name="Croce O."/>
            <person name="Lagier J.C."/>
            <person name="Raoult D."/>
        </authorList>
    </citation>
    <scope>NUCLEOTIDE SEQUENCE [LARGE SCALE GENOMIC DNA]</scope>
    <source>
        <strain evidence="6">Vm-5</strain>
    </source>
</reference>
<reference evidence="5 6" key="1">
    <citation type="submission" date="2014-03" db="EMBL/GenBank/DDBJ databases">
        <authorList>
            <person name="Urmite Genomes U."/>
        </authorList>
    </citation>
    <scope>NUCLEOTIDE SEQUENCE [LARGE SCALE GENOMIC DNA]</scope>
    <source>
        <strain evidence="5 6">Vm-5</strain>
    </source>
</reference>
<feature type="domain" description="HTH gntR-type" evidence="4">
    <location>
        <begin position="9"/>
        <end position="77"/>
    </location>
</feature>
<dbReference type="PANTHER" id="PTHR43537">
    <property type="entry name" value="TRANSCRIPTIONAL REGULATOR, GNTR FAMILY"/>
    <property type="match status" value="1"/>
</dbReference>
<dbReference type="SMART" id="SM00895">
    <property type="entry name" value="FCD"/>
    <property type="match status" value="1"/>
</dbReference>
<evidence type="ECO:0000256" key="2">
    <source>
        <dbReference type="ARBA" id="ARBA00023125"/>
    </source>
</evidence>
<dbReference type="SUPFAM" id="SSF48008">
    <property type="entry name" value="GntR ligand-binding domain-like"/>
    <property type="match status" value="1"/>
</dbReference>
<dbReference type="PRINTS" id="PR00035">
    <property type="entry name" value="HTHGNTR"/>
</dbReference>
<dbReference type="Gene3D" id="1.10.10.10">
    <property type="entry name" value="Winged helix-like DNA-binding domain superfamily/Winged helix DNA-binding domain"/>
    <property type="match status" value="1"/>
</dbReference>
<name>A0A024QHK2_9BACI</name>
<dbReference type="Gene3D" id="1.20.120.530">
    <property type="entry name" value="GntR ligand-binding domain-like"/>
    <property type="match status" value="1"/>
</dbReference>
<dbReference type="GO" id="GO:0003677">
    <property type="term" value="F:DNA binding"/>
    <property type="evidence" value="ECO:0007669"/>
    <property type="project" value="UniProtKB-KW"/>
</dbReference>
<keyword evidence="6" id="KW-1185">Reference proteome</keyword>
<evidence type="ECO:0000256" key="1">
    <source>
        <dbReference type="ARBA" id="ARBA00023015"/>
    </source>
</evidence>
<dbReference type="InterPro" id="IPR008920">
    <property type="entry name" value="TF_FadR/GntR_C"/>
</dbReference>